<protein>
    <submittedName>
        <fullName evidence="2">Uncharacterized protein</fullName>
    </submittedName>
</protein>
<feature type="compositionally biased region" description="Basic residues" evidence="1">
    <location>
        <begin position="161"/>
        <end position="174"/>
    </location>
</feature>
<evidence type="ECO:0000256" key="1">
    <source>
        <dbReference type="SAM" id="MobiDB-lite"/>
    </source>
</evidence>
<feature type="region of interest" description="Disordered" evidence="1">
    <location>
        <begin position="270"/>
        <end position="318"/>
    </location>
</feature>
<sequence>MPVQTLIKPSNHSPVTTDFGQNCVTDKMRYSTAKGFSVDGSEVSTPIKHLPTNDNVHHVSCMRRSWTPSGSEPDSSRGETSDLIDGVDEGVGIEARIDGGVWIRVGEGWWGEANNIACFSDGESGGCNAPAKRKHFIAAPLRTCDYREATRLPQASGLRAKPRGTIKQTRHSRHLPSTNHCGASFPSNAMSFHESQIIALTVGPLKVSGSIWQHQVHRRPGSTTRRRFSVITVIQDETCDSSSGYAMLNVSSTARSLETVQVAQGQGIGEGFGHGLCRDPSQYSPGVISENHGKPKSGWPDRESNPGPPECESSELPQRQLARAGETGYPRENPLTSGIVRHDSHMRKFESDPAGDQTLRIWNHRSFSQSLMNLYFIQITRLPPRHVGIVPDNAADRRVFSVISCFPRTSIPVLLHTHLASHSSAFKTSMLRAAQISSLTQALHSRLSLVALIACRSAAFSLLSVMVVQPSKLETVGSEAWHVLSSLAYTI</sequence>
<keyword evidence="3" id="KW-1185">Reference proteome</keyword>
<organism evidence="2 3">
    <name type="scientific">Dryococelus australis</name>
    <dbReference type="NCBI Taxonomy" id="614101"/>
    <lineage>
        <taxon>Eukaryota</taxon>
        <taxon>Metazoa</taxon>
        <taxon>Ecdysozoa</taxon>
        <taxon>Arthropoda</taxon>
        <taxon>Hexapoda</taxon>
        <taxon>Insecta</taxon>
        <taxon>Pterygota</taxon>
        <taxon>Neoptera</taxon>
        <taxon>Polyneoptera</taxon>
        <taxon>Phasmatodea</taxon>
        <taxon>Verophasmatodea</taxon>
        <taxon>Anareolatae</taxon>
        <taxon>Phasmatidae</taxon>
        <taxon>Eurycanthinae</taxon>
        <taxon>Dryococelus</taxon>
    </lineage>
</organism>
<gene>
    <name evidence="2" type="ORF">PR048_017669</name>
</gene>
<proteinExistence type="predicted"/>
<comment type="caution">
    <text evidence="2">The sequence shown here is derived from an EMBL/GenBank/DDBJ whole genome shotgun (WGS) entry which is preliminary data.</text>
</comment>
<evidence type="ECO:0000313" key="3">
    <source>
        <dbReference type="Proteomes" id="UP001159363"/>
    </source>
</evidence>
<name>A0ABQ9HAF1_9NEOP</name>
<dbReference type="EMBL" id="JARBHB010000006">
    <property type="protein sequence ID" value="KAJ8881196.1"/>
    <property type="molecule type" value="Genomic_DNA"/>
</dbReference>
<reference evidence="2 3" key="1">
    <citation type="submission" date="2023-02" db="EMBL/GenBank/DDBJ databases">
        <title>LHISI_Scaffold_Assembly.</title>
        <authorList>
            <person name="Stuart O.P."/>
            <person name="Cleave R."/>
            <person name="Magrath M.J.L."/>
            <person name="Mikheyev A.S."/>
        </authorList>
    </citation>
    <scope>NUCLEOTIDE SEQUENCE [LARGE SCALE GENOMIC DNA]</scope>
    <source>
        <strain evidence="2">Daus_M_001</strain>
        <tissue evidence="2">Leg muscle</tissue>
    </source>
</reference>
<evidence type="ECO:0000313" key="2">
    <source>
        <dbReference type="EMBL" id="KAJ8881196.1"/>
    </source>
</evidence>
<feature type="region of interest" description="Disordered" evidence="1">
    <location>
        <begin position="64"/>
        <end position="84"/>
    </location>
</feature>
<dbReference type="Proteomes" id="UP001159363">
    <property type="component" value="Chromosome 5"/>
</dbReference>
<accession>A0ABQ9HAF1</accession>
<feature type="region of interest" description="Disordered" evidence="1">
    <location>
        <begin position="161"/>
        <end position="180"/>
    </location>
</feature>